<dbReference type="AlphaFoldDB" id="A0A1D1VGQ3"/>
<evidence type="ECO:0000313" key="3">
    <source>
        <dbReference type="Proteomes" id="UP000186922"/>
    </source>
</evidence>
<evidence type="ECO:0000313" key="2">
    <source>
        <dbReference type="EMBL" id="GAV00101.1"/>
    </source>
</evidence>
<accession>A0A1D1VGQ3</accession>
<keyword evidence="3" id="KW-1185">Reference proteome</keyword>
<organism evidence="2 3">
    <name type="scientific">Ramazzottius varieornatus</name>
    <name type="common">Water bear</name>
    <name type="synonym">Tardigrade</name>
    <dbReference type="NCBI Taxonomy" id="947166"/>
    <lineage>
        <taxon>Eukaryota</taxon>
        <taxon>Metazoa</taxon>
        <taxon>Ecdysozoa</taxon>
        <taxon>Tardigrada</taxon>
        <taxon>Eutardigrada</taxon>
        <taxon>Parachela</taxon>
        <taxon>Hypsibioidea</taxon>
        <taxon>Ramazzottiidae</taxon>
        <taxon>Ramazzottius</taxon>
    </lineage>
</organism>
<dbReference type="EMBL" id="BDGG01000005">
    <property type="protein sequence ID" value="GAV00101.1"/>
    <property type="molecule type" value="Genomic_DNA"/>
</dbReference>
<sequence length="124" mass="14022">MGRRKEVATDVETSQTPAKKSRKPRAVREHVSDNSQPSNYGVWMPGEEEQLVQWIEDPTNYLLYKGAGKKNTATGKMATTGTTKAAVQRKISVHLGQLGVHRDSTTIKNSSFTWKKDTRRQWSF</sequence>
<feature type="region of interest" description="Disordered" evidence="1">
    <location>
        <begin position="1"/>
        <end position="43"/>
    </location>
</feature>
<gene>
    <name evidence="2" type="primary">RvY_10998</name>
    <name evidence="2" type="synonym">RvY_10998.1</name>
    <name evidence="2" type="ORF">RvY_10998-1</name>
</gene>
<dbReference type="Proteomes" id="UP000186922">
    <property type="component" value="Unassembled WGS sequence"/>
</dbReference>
<comment type="caution">
    <text evidence="2">The sequence shown here is derived from an EMBL/GenBank/DDBJ whole genome shotgun (WGS) entry which is preliminary data.</text>
</comment>
<reference evidence="2 3" key="1">
    <citation type="journal article" date="2016" name="Nat. Commun.">
        <title>Extremotolerant tardigrade genome and improved radiotolerance of human cultured cells by tardigrade-unique protein.</title>
        <authorList>
            <person name="Hashimoto T."/>
            <person name="Horikawa D.D."/>
            <person name="Saito Y."/>
            <person name="Kuwahara H."/>
            <person name="Kozuka-Hata H."/>
            <person name="Shin-I T."/>
            <person name="Minakuchi Y."/>
            <person name="Ohishi K."/>
            <person name="Motoyama A."/>
            <person name="Aizu T."/>
            <person name="Enomoto A."/>
            <person name="Kondo K."/>
            <person name="Tanaka S."/>
            <person name="Hara Y."/>
            <person name="Koshikawa S."/>
            <person name="Sagara H."/>
            <person name="Miura T."/>
            <person name="Yokobori S."/>
            <person name="Miyagawa K."/>
            <person name="Suzuki Y."/>
            <person name="Kubo T."/>
            <person name="Oyama M."/>
            <person name="Kohara Y."/>
            <person name="Fujiyama A."/>
            <person name="Arakawa K."/>
            <person name="Katayama T."/>
            <person name="Toyoda A."/>
            <person name="Kunieda T."/>
        </authorList>
    </citation>
    <scope>NUCLEOTIDE SEQUENCE [LARGE SCALE GENOMIC DNA]</scope>
    <source>
        <strain evidence="2 3">YOKOZUNA-1</strain>
    </source>
</reference>
<proteinExistence type="predicted"/>
<protein>
    <submittedName>
        <fullName evidence="2">Uncharacterized protein</fullName>
    </submittedName>
</protein>
<evidence type="ECO:0000256" key="1">
    <source>
        <dbReference type="SAM" id="MobiDB-lite"/>
    </source>
</evidence>
<name>A0A1D1VGQ3_RAMVA</name>